<dbReference type="EC" id="5.1.3.3" evidence="8"/>
<dbReference type="GO" id="GO:0030246">
    <property type="term" value="F:carbohydrate binding"/>
    <property type="evidence" value="ECO:0007669"/>
    <property type="project" value="InterPro"/>
</dbReference>
<dbReference type="Pfam" id="PF01263">
    <property type="entry name" value="Aldose_epim"/>
    <property type="match status" value="1"/>
</dbReference>
<dbReference type="PANTHER" id="PTHR10091:SF0">
    <property type="entry name" value="GALACTOSE MUTAROTASE"/>
    <property type="match status" value="1"/>
</dbReference>
<evidence type="ECO:0000256" key="6">
    <source>
        <dbReference type="ARBA" id="ARBA00023235"/>
    </source>
</evidence>
<keyword evidence="5" id="KW-0106">Calcium</keyword>
<dbReference type="NCBIfam" id="NF008277">
    <property type="entry name" value="PRK11055.1"/>
    <property type="match status" value="1"/>
</dbReference>
<evidence type="ECO:0000256" key="9">
    <source>
        <dbReference type="PIRSR" id="PIRSR005096-1"/>
    </source>
</evidence>
<dbReference type="EMBL" id="LT899436">
    <property type="protein sequence ID" value="SNR16630.1"/>
    <property type="molecule type" value="Genomic_DNA"/>
</dbReference>
<name>A0A238UDZ9_9FLAO</name>
<evidence type="ECO:0000313" key="13">
    <source>
        <dbReference type="Proteomes" id="UP000215214"/>
    </source>
</evidence>
<evidence type="ECO:0000256" key="2">
    <source>
        <dbReference type="ARBA" id="ARBA00005028"/>
    </source>
</evidence>
<feature type="binding site" evidence="11">
    <location>
        <begin position="180"/>
        <end position="182"/>
    </location>
    <ligand>
        <name>beta-D-galactose</name>
        <dbReference type="ChEBI" id="CHEBI:27667"/>
    </ligand>
</feature>
<dbReference type="UniPathway" id="UPA00242"/>
<evidence type="ECO:0000313" key="12">
    <source>
        <dbReference type="EMBL" id="SNR16630.1"/>
    </source>
</evidence>
<dbReference type="GO" id="GO:0005737">
    <property type="term" value="C:cytoplasm"/>
    <property type="evidence" value="ECO:0007669"/>
    <property type="project" value="TreeGrafter"/>
</dbReference>
<dbReference type="GO" id="GO:0006006">
    <property type="term" value="P:glucose metabolic process"/>
    <property type="evidence" value="ECO:0007669"/>
    <property type="project" value="TreeGrafter"/>
</dbReference>
<dbReference type="InterPro" id="IPR014718">
    <property type="entry name" value="GH-type_carb-bd"/>
</dbReference>
<dbReference type="GO" id="GO:0004034">
    <property type="term" value="F:aldose 1-epimerase activity"/>
    <property type="evidence" value="ECO:0007669"/>
    <property type="project" value="UniProtKB-EC"/>
</dbReference>
<comment type="similarity">
    <text evidence="3 8">Belongs to the aldose epimerase family.</text>
</comment>
<organism evidence="12 13">
    <name type="scientific">Tenacibaculum jejuense</name>
    <dbReference type="NCBI Taxonomy" id="584609"/>
    <lineage>
        <taxon>Bacteria</taxon>
        <taxon>Pseudomonadati</taxon>
        <taxon>Bacteroidota</taxon>
        <taxon>Flavobacteriia</taxon>
        <taxon>Flavobacteriales</taxon>
        <taxon>Flavobacteriaceae</taxon>
        <taxon>Tenacibaculum</taxon>
    </lineage>
</organism>
<reference evidence="12 13" key="1">
    <citation type="submission" date="2017-07" db="EMBL/GenBank/DDBJ databases">
        <authorList>
            <person name="Sun Z.S."/>
            <person name="Albrecht U."/>
            <person name="Echele G."/>
            <person name="Lee C.C."/>
        </authorList>
    </citation>
    <scope>NUCLEOTIDE SEQUENCE [LARGE SCALE GENOMIC DNA]</scope>
    <source>
        <strain evidence="13">type strain: KCTC 22618</strain>
    </source>
</reference>
<sequence length="336" mass="38630">MNIQKTATIIQSSIKLTNKNGMELVINPFGATIISLKVPNKNNQLTETILNLHTEEEYYNETYLKERIYLGSTVGRYAGRISNKSFRIDDEVYELYHDNNYIHLHGGKNGFDRKMWNVKEILENEERSELTLSYESKHLEEGYPGNLNCSATFILTNENTVHIIYSAITDRKTHVNLTNHNYYNLNGNDSILEHKLQLNCDQYLEVDKNLIPSGKLLDVNKTKYDYRKLKTIGENNFEGLDDTFIFNQNENKIILSSATSGIQMKISTNQPAVVIYTPLNFDHLNLRNGSNFSNYPGICFETQKYPDTPNNAHFPSTLLEPGKEYKNETTLSFSLL</sequence>
<evidence type="ECO:0000256" key="11">
    <source>
        <dbReference type="PIRSR" id="PIRSR005096-3"/>
    </source>
</evidence>
<dbReference type="Proteomes" id="UP000215214">
    <property type="component" value="Chromosome TJEJU"/>
</dbReference>
<feature type="binding site" evidence="10">
    <location>
        <position position="241"/>
    </location>
    <ligand>
        <name>beta-D-galactose</name>
        <dbReference type="ChEBI" id="CHEBI:27667"/>
    </ligand>
</feature>
<keyword evidence="7 8" id="KW-0119">Carbohydrate metabolism</keyword>
<dbReference type="Gene3D" id="2.70.98.10">
    <property type="match status" value="1"/>
</dbReference>
<comment type="subunit">
    <text evidence="4">Monomer.</text>
</comment>
<proteinExistence type="inferred from homology"/>
<dbReference type="CDD" id="cd09019">
    <property type="entry name" value="galactose_mutarotase_like"/>
    <property type="match status" value="1"/>
</dbReference>
<evidence type="ECO:0000256" key="1">
    <source>
        <dbReference type="ARBA" id="ARBA00001913"/>
    </source>
</evidence>
<evidence type="ECO:0000256" key="4">
    <source>
        <dbReference type="ARBA" id="ARBA00011245"/>
    </source>
</evidence>
<dbReference type="InterPro" id="IPR015443">
    <property type="entry name" value="Aldose_1-epimerase"/>
</dbReference>
<dbReference type="InterPro" id="IPR008183">
    <property type="entry name" value="Aldose_1/G6P_1-epimerase"/>
</dbReference>
<keyword evidence="6 8" id="KW-0413">Isomerase</keyword>
<comment type="pathway">
    <text evidence="2 8">Carbohydrate metabolism; hexose metabolism.</text>
</comment>
<dbReference type="KEGG" id="tje:TJEJU_2961"/>
<dbReference type="SUPFAM" id="SSF74650">
    <property type="entry name" value="Galactose mutarotase-like"/>
    <property type="match status" value="1"/>
</dbReference>
<gene>
    <name evidence="12" type="primary">galM</name>
    <name evidence="12" type="ORF">TJEJU_2961</name>
</gene>
<feature type="active site" description="Proton acceptor" evidence="9">
    <location>
        <position position="301"/>
    </location>
</feature>
<dbReference type="OrthoDB" id="9779408at2"/>
<keyword evidence="13" id="KW-1185">Reference proteome</keyword>
<dbReference type="GO" id="GO:0033499">
    <property type="term" value="P:galactose catabolic process via UDP-galactose, Leloir pathway"/>
    <property type="evidence" value="ECO:0007669"/>
    <property type="project" value="TreeGrafter"/>
</dbReference>
<comment type="catalytic activity">
    <reaction evidence="8">
        <text>alpha-D-glucose = beta-D-glucose</text>
        <dbReference type="Rhea" id="RHEA:10264"/>
        <dbReference type="ChEBI" id="CHEBI:15903"/>
        <dbReference type="ChEBI" id="CHEBI:17925"/>
        <dbReference type="EC" id="5.1.3.3"/>
    </reaction>
</comment>
<dbReference type="RefSeq" id="WP_095073308.1">
    <property type="nucleotide sequence ID" value="NZ_LT899436.1"/>
</dbReference>
<comment type="cofactor">
    <cofactor evidence="1">
        <name>Ca(2+)</name>
        <dbReference type="ChEBI" id="CHEBI:29108"/>
    </cofactor>
</comment>
<dbReference type="PANTHER" id="PTHR10091">
    <property type="entry name" value="ALDOSE-1-EPIMERASE"/>
    <property type="match status" value="1"/>
</dbReference>
<dbReference type="PIRSF" id="PIRSF005096">
    <property type="entry name" value="GALM"/>
    <property type="match status" value="1"/>
</dbReference>
<dbReference type="InterPro" id="IPR047215">
    <property type="entry name" value="Galactose_mutarotase-like"/>
</dbReference>
<protein>
    <recommendedName>
        <fullName evidence="8">Aldose 1-epimerase</fullName>
        <ecNumber evidence="8">5.1.3.3</ecNumber>
    </recommendedName>
</protein>
<dbReference type="AlphaFoldDB" id="A0A238UDZ9"/>
<evidence type="ECO:0000256" key="3">
    <source>
        <dbReference type="ARBA" id="ARBA00006206"/>
    </source>
</evidence>
<feature type="active site" description="Proton donor" evidence="9">
    <location>
        <position position="180"/>
    </location>
</feature>
<accession>A0A238UDZ9</accession>
<evidence type="ECO:0000256" key="5">
    <source>
        <dbReference type="ARBA" id="ARBA00022837"/>
    </source>
</evidence>
<evidence type="ECO:0000256" key="7">
    <source>
        <dbReference type="ARBA" id="ARBA00023277"/>
    </source>
</evidence>
<evidence type="ECO:0000256" key="8">
    <source>
        <dbReference type="PIRNR" id="PIRNR005096"/>
    </source>
</evidence>
<evidence type="ECO:0000256" key="10">
    <source>
        <dbReference type="PIRSR" id="PIRSR005096-2"/>
    </source>
</evidence>
<dbReference type="InterPro" id="IPR011013">
    <property type="entry name" value="Gal_mutarotase_sf_dom"/>
</dbReference>